<dbReference type="EMBL" id="ML975248">
    <property type="protein sequence ID" value="KAF1838882.1"/>
    <property type="molecule type" value="Genomic_DNA"/>
</dbReference>
<accession>A0A6A5KRV9</accession>
<dbReference type="Proteomes" id="UP000800040">
    <property type="component" value="Unassembled WGS sequence"/>
</dbReference>
<proteinExistence type="predicted"/>
<name>A0A6A5KRV9_9PLEO</name>
<keyword evidence="2" id="KW-1185">Reference proteome</keyword>
<evidence type="ECO:0000313" key="2">
    <source>
        <dbReference type="Proteomes" id="UP000800040"/>
    </source>
</evidence>
<reference evidence="1" key="1">
    <citation type="submission" date="2020-01" db="EMBL/GenBank/DDBJ databases">
        <authorList>
            <consortium name="DOE Joint Genome Institute"/>
            <person name="Haridas S."/>
            <person name="Albert R."/>
            <person name="Binder M."/>
            <person name="Bloem J."/>
            <person name="Labutti K."/>
            <person name="Salamov A."/>
            <person name="Andreopoulos B."/>
            <person name="Baker S.E."/>
            <person name="Barry K."/>
            <person name="Bills G."/>
            <person name="Bluhm B.H."/>
            <person name="Cannon C."/>
            <person name="Castanera R."/>
            <person name="Culley D.E."/>
            <person name="Daum C."/>
            <person name="Ezra D."/>
            <person name="Gonzalez J.B."/>
            <person name="Henrissat B."/>
            <person name="Kuo A."/>
            <person name="Liang C."/>
            <person name="Lipzen A."/>
            <person name="Lutzoni F."/>
            <person name="Magnuson J."/>
            <person name="Mondo S."/>
            <person name="Nolan M."/>
            <person name="Ohm R."/>
            <person name="Pangilinan J."/>
            <person name="Park H.-J."/>
            <person name="Ramirez L."/>
            <person name="Alfaro M."/>
            <person name="Sun H."/>
            <person name="Tritt A."/>
            <person name="Yoshinaga Y."/>
            <person name="Zwiers L.-H."/>
            <person name="Turgeon B.G."/>
            <person name="Goodwin S.B."/>
            <person name="Spatafora J.W."/>
            <person name="Crous P.W."/>
            <person name="Grigoriev I.V."/>
        </authorList>
    </citation>
    <scope>NUCLEOTIDE SEQUENCE</scope>
    <source>
        <strain evidence="1">P77</strain>
    </source>
</reference>
<dbReference type="AlphaFoldDB" id="A0A6A5KRV9"/>
<protein>
    <submittedName>
        <fullName evidence="1">Uncharacterized protein</fullName>
    </submittedName>
</protein>
<sequence>MANFSFPFSKTKRGIIKTIPHKDIVNNKHPSSPFLFFLLPTVYSPTHQSLTPSTVINLKRKVVHFPSLSPIEVADTQNMFFCHTHTLSLFPICLHEPHSYHYLTLFSMLITRQSRVNQVYAAACLSYVMQCKGRVQTPCSKGVAQGQGLSLLFSRHANHVVGSVGRGQVLPLLVLYKMS</sequence>
<evidence type="ECO:0000313" key="1">
    <source>
        <dbReference type="EMBL" id="KAF1838882.1"/>
    </source>
</evidence>
<gene>
    <name evidence="1" type="ORF">BDW02DRAFT_304238</name>
</gene>
<organism evidence="1 2">
    <name type="scientific">Decorospora gaudefroyi</name>
    <dbReference type="NCBI Taxonomy" id="184978"/>
    <lineage>
        <taxon>Eukaryota</taxon>
        <taxon>Fungi</taxon>
        <taxon>Dikarya</taxon>
        <taxon>Ascomycota</taxon>
        <taxon>Pezizomycotina</taxon>
        <taxon>Dothideomycetes</taxon>
        <taxon>Pleosporomycetidae</taxon>
        <taxon>Pleosporales</taxon>
        <taxon>Pleosporineae</taxon>
        <taxon>Pleosporaceae</taxon>
        <taxon>Decorospora</taxon>
    </lineage>
</organism>